<dbReference type="GO" id="GO:0032259">
    <property type="term" value="P:methylation"/>
    <property type="evidence" value="ECO:0007669"/>
    <property type="project" value="UniProtKB-KW"/>
</dbReference>
<sequence length="281" mass="30984">MSDGTERPKKITPRLGAVQETLLIPLYARAAESAAGRGLLHDPHAVRVAASLDYDFGAAAGTGNAFGANLRTLVLDSWARDFMARSPGGTVVELGAGLTTRFERIDDGRVHWLDVDLPDVIELRGRFFPDTGRRRALAASVTDPVWTEHVRRLPSPYLLIAEAVLAFLPEDEVQRVFELATERLPGSEFAVDTVGHELAAEQNDPKVLGRFSARVRWSTDEPYAPERWHPGVRLRSSVDFGRLPPAVGAALRPEHRDALAAYGTRNPSRMRAYRVNRYGLG</sequence>
<gene>
    <name evidence="3" type="ORF">G3I58_16325</name>
</gene>
<name>A0A7K3RBF0_STRAQ</name>
<dbReference type="SUPFAM" id="SSF53335">
    <property type="entry name" value="S-adenosyl-L-methionine-dependent methyltransferases"/>
    <property type="match status" value="1"/>
</dbReference>
<dbReference type="PIRSF" id="PIRSF028177">
    <property type="entry name" value="Polyketide_synth_Omtfrase_TcmP"/>
    <property type="match status" value="1"/>
</dbReference>
<dbReference type="EMBL" id="JAAGMS010000178">
    <property type="protein sequence ID" value="NEB99529.1"/>
    <property type="molecule type" value="Genomic_DNA"/>
</dbReference>
<dbReference type="Proteomes" id="UP000470951">
    <property type="component" value="Unassembled WGS sequence"/>
</dbReference>
<dbReference type="PANTHER" id="PTHR43619">
    <property type="entry name" value="S-ADENOSYL-L-METHIONINE-DEPENDENT METHYLTRANSFERASE YKTD-RELATED"/>
    <property type="match status" value="1"/>
</dbReference>
<keyword evidence="2 3" id="KW-0808">Transferase</keyword>
<dbReference type="InterPro" id="IPR007213">
    <property type="entry name" value="Ppm1/Ppm2/Tcmp"/>
</dbReference>
<reference evidence="3 4" key="1">
    <citation type="submission" date="2020-01" db="EMBL/GenBank/DDBJ databases">
        <title>Insect and environment-associated Actinomycetes.</title>
        <authorList>
            <person name="Currrie C."/>
            <person name="Chevrette M."/>
            <person name="Carlson C."/>
            <person name="Stubbendieck R."/>
            <person name="Wendt-Pienkowski E."/>
        </authorList>
    </citation>
    <scope>NUCLEOTIDE SEQUENCE [LARGE SCALE GENOMIC DNA]</scope>
    <source>
        <strain evidence="3 4">SID7903</strain>
    </source>
</reference>
<proteinExistence type="predicted"/>
<organism evidence="3 4">
    <name type="scientific">Streptomyces anulatus</name>
    <name type="common">Streptomyces chrysomallus</name>
    <dbReference type="NCBI Taxonomy" id="1892"/>
    <lineage>
        <taxon>Bacteria</taxon>
        <taxon>Bacillati</taxon>
        <taxon>Actinomycetota</taxon>
        <taxon>Actinomycetes</taxon>
        <taxon>Kitasatosporales</taxon>
        <taxon>Streptomycetaceae</taxon>
        <taxon>Streptomyces</taxon>
    </lineage>
</organism>
<evidence type="ECO:0000313" key="3">
    <source>
        <dbReference type="EMBL" id="NEB99529.1"/>
    </source>
</evidence>
<evidence type="ECO:0000256" key="2">
    <source>
        <dbReference type="ARBA" id="ARBA00022679"/>
    </source>
</evidence>
<dbReference type="GO" id="GO:0008168">
    <property type="term" value="F:methyltransferase activity"/>
    <property type="evidence" value="ECO:0007669"/>
    <property type="project" value="UniProtKB-KW"/>
</dbReference>
<dbReference type="Gene3D" id="3.40.50.150">
    <property type="entry name" value="Vaccinia Virus protein VP39"/>
    <property type="match status" value="1"/>
</dbReference>
<evidence type="ECO:0000313" key="4">
    <source>
        <dbReference type="Proteomes" id="UP000470951"/>
    </source>
</evidence>
<keyword evidence="1 3" id="KW-0489">Methyltransferase</keyword>
<dbReference type="AlphaFoldDB" id="A0A7K3RBF0"/>
<protein>
    <submittedName>
        <fullName evidence="3">Class I SAM-dependent methyltransferase</fullName>
    </submittedName>
</protein>
<dbReference type="InterPro" id="IPR029063">
    <property type="entry name" value="SAM-dependent_MTases_sf"/>
</dbReference>
<dbReference type="RefSeq" id="WP_164216728.1">
    <property type="nucleotide sequence ID" value="NZ_CP086102.1"/>
</dbReference>
<evidence type="ECO:0000256" key="1">
    <source>
        <dbReference type="ARBA" id="ARBA00022603"/>
    </source>
</evidence>
<accession>A0A7K3RBF0</accession>
<comment type="caution">
    <text evidence="3">The sequence shown here is derived from an EMBL/GenBank/DDBJ whole genome shotgun (WGS) entry which is preliminary data.</text>
</comment>
<dbReference type="InterPro" id="IPR016874">
    <property type="entry name" value="TcmP-like"/>
</dbReference>
<dbReference type="Pfam" id="PF04072">
    <property type="entry name" value="LCM"/>
    <property type="match status" value="1"/>
</dbReference>
<dbReference type="PANTHER" id="PTHR43619:SF2">
    <property type="entry name" value="S-ADENOSYL-L-METHIONINE-DEPENDENT METHYLTRANSFERASES SUPERFAMILY PROTEIN"/>
    <property type="match status" value="1"/>
</dbReference>